<dbReference type="EMBL" id="PDUD01000060">
    <property type="protein sequence ID" value="PHN01208.1"/>
    <property type="molecule type" value="Genomic_DNA"/>
</dbReference>
<dbReference type="PROSITE" id="PS51352">
    <property type="entry name" value="THIOREDOXIN_2"/>
    <property type="match status" value="1"/>
</dbReference>
<comment type="subcellular location">
    <subcellularLocation>
        <location evidence="1">Cell envelope</location>
    </subcellularLocation>
</comment>
<dbReference type="RefSeq" id="WP_099155403.1">
    <property type="nucleotide sequence ID" value="NZ_PDUD01000060.1"/>
</dbReference>
<name>A0A2D0MYJ8_FLAN2</name>
<evidence type="ECO:0000259" key="6">
    <source>
        <dbReference type="PROSITE" id="PS51352"/>
    </source>
</evidence>
<dbReference type="Proteomes" id="UP000223913">
    <property type="component" value="Unassembled WGS sequence"/>
</dbReference>
<dbReference type="InterPro" id="IPR012336">
    <property type="entry name" value="Thioredoxin-like_fold"/>
</dbReference>
<feature type="chain" id="PRO_5012700178" description="Thioredoxin domain-containing protein" evidence="5">
    <location>
        <begin position="22"/>
        <end position="440"/>
    </location>
</feature>
<evidence type="ECO:0000256" key="3">
    <source>
        <dbReference type="ARBA" id="ARBA00023157"/>
    </source>
</evidence>
<dbReference type="GO" id="GO:0030313">
    <property type="term" value="C:cell envelope"/>
    <property type="evidence" value="ECO:0007669"/>
    <property type="project" value="UniProtKB-SubCell"/>
</dbReference>
<dbReference type="PANTHER" id="PTHR42852:SF6">
    <property type="entry name" value="THIOL:DISULFIDE INTERCHANGE PROTEIN DSBE"/>
    <property type="match status" value="1"/>
</dbReference>
<keyword evidence="3" id="KW-1015">Disulfide bond</keyword>
<dbReference type="InterPro" id="IPR050553">
    <property type="entry name" value="Thioredoxin_ResA/DsbE_sf"/>
</dbReference>
<keyword evidence="4" id="KW-0676">Redox-active center</keyword>
<comment type="caution">
    <text evidence="7">The sequence shown here is derived from an EMBL/GenBank/DDBJ whole genome shotgun (WGS) entry which is preliminary data.</text>
</comment>
<protein>
    <recommendedName>
        <fullName evidence="6">Thioredoxin domain-containing protein</fullName>
    </recommendedName>
</protein>
<dbReference type="SUPFAM" id="SSF52833">
    <property type="entry name" value="Thioredoxin-like"/>
    <property type="match status" value="1"/>
</dbReference>
<keyword evidence="8" id="KW-1185">Reference proteome</keyword>
<dbReference type="Pfam" id="PF13905">
    <property type="entry name" value="Thioredoxin_8"/>
    <property type="match status" value="1"/>
</dbReference>
<dbReference type="PANTHER" id="PTHR42852">
    <property type="entry name" value="THIOL:DISULFIDE INTERCHANGE PROTEIN DSBE"/>
    <property type="match status" value="1"/>
</dbReference>
<evidence type="ECO:0000313" key="7">
    <source>
        <dbReference type="EMBL" id="PHN01208.1"/>
    </source>
</evidence>
<evidence type="ECO:0000256" key="5">
    <source>
        <dbReference type="SAM" id="SignalP"/>
    </source>
</evidence>
<evidence type="ECO:0000313" key="8">
    <source>
        <dbReference type="Proteomes" id="UP000223913"/>
    </source>
</evidence>
<dbReference type="InterPro" id="IPR013766">
    <property type="entry name" value="Thioredoxin_domain"/>
</dbReference>
<accession>A0A2D0MYJ8</accession>
<dbReference type="GO" id="GO:0017004">
    <property type="term" value="P:cytochrome complex assembly"/>
    <property type="evidence" value="ECO:0007669"/>
    <property type="project" value="UniProtKB-KW"/>
</dbReference>
<dbReference type="Gene3D" id="3.40.30.10">
    <property type="entry name" value="Glutaredoxin"/>
    <property type="match status" value="1"/>
</dbReference>
<feature type="domain" description="Thioredoxin" evidence="6">
    <location>
        <begin position="296"/>
        <end position="440"/>
    </location>
</feature>
<organism evidence="7 8">
    <name type="scientific">Flavilitoribacter nigricans (strain ATCC 23147 / DSM 23189 / NBRC 102662 / NCIMB 1420 / SS-2)</name>
    <name type="common">Lewinella nigricans</name>
    <dbReference type="NCBI Taxonomy" id="1122177"/>
    <lineage>
        <taxon>Bacteria</taxon>
        <taxon>Pseudomonadati</taxon>
        <taxon>Bacteroidota</taxon>
        <taxon>Saprospiria</taxon>
        <taxon>Saprospirales</taxon>
        <taxon>Lewinellaceae</taxon>
        <taxon>Flavilitoribacter</taxon>
    </lineage>
</organism>
<reference evidence="7 8" key="1">
    <citation type="submission" date="2017-10" db="EMBL/GenBank/DDBJ databases">
        <title>The draft genome sequence of Lewinella nigricans NBRC 102662.</title>
        <authorList>
            <person name="Wang K."/>
        </authorList>
    </citation>
    <scope>NUCLEOTIDE SEQUENCE [LARGE SCALE GENOMIC DNA]</scope>
    <source>
        <strain evidence="7 8">NBRC 102662</strain>
    </source>
</reference>
<proteinExistence type="predicted"/>
<gene>
    <name evidence="7" type="ORF">CRP01_38355</name>
</gene>
<dbReference type="AlphaFoldDB" id="A0A2D0MYJ8"/>
<feature type="signal peptide" evidence="5">
    <location>
        <begin position="1"/>
        <end position="21"/>
    </location>
</feature>
<evidence type="ECO:0000256" key="1">
    <source>
        <dbReference type="ARBA" id="ARBA00004196"/>
    </source>
</evidence>
<dbReference type="InterPro" id="IPR036249">
    <property type="entry name" value="Thioredoxin-like_sf"/>
</dbReference>
<dbReference type="CDD" id="cd02966">
    <property type="entry name" value="TlpA_like_family"/>
    <property type="match status" value="1"/>
</dbReference>
<keyword evidence="2" id="KW-0201">Cytochrome c-type biogenesis</keyword>
<evidence type="ECO:0000256" key="4">
    <source>
        <dbReference type="ARBA" id="ARBA00023284"/>
    </source>
</evidence>
<sequence>MKIRCVALALSALFSFLSLDAQDTITISVPLTLTLQEESTGKIVSIAETDPPVLVGIPKGLDTLLYWSFVSSGSQNIYDQYKKGRISEEAFLEKKISPESYTDEEINFKIYGLSGFRNGKKIIVMDTNHNLDFSDERVLELDTTLTLEERLADDYRLCPWMNITLDYYENGKVHTISSTGRIDPFVMLMAARGTLEEDLKFSFYTFENYRGTLSLGDKKYNFLMDRGAASGFPDDLLFFNYGLYPDEQEDIFYPINFGQKIFINNTQLELTAFDRESNSVTFTQFPLPTDQMIFGGRVGMKAPSYTAKVVGKEDSIRVGGAKEHYQFLHAWGTWCGPCIGDHDELIRLYRNYHGDNLEFIGLAVDKDETTISAYTKKKGMEWDNIFFTRRDAFRNTSILTQQFYVNAYPTYMIIDPQGMVVARGKLDELEPLLLEIKNGR</sequence>
<evidence type="ECO:0000256" key="2">
    <source>
        <dbReference type="ARBA" id="ARBA00022748"/>
    </source>
</evidence>
<keyword evidence="5" id="KW-0732">Signal</keyword>
<dbReference type="OrthoDB" id="743079at2"/>